<evidence type="ECO:0000313" key="3">
    <source>
        <dbReference type="Proteomes" id="UP001186944"/>
    </source>
</evidence>
<feature type="compositionally biased region" description="Polar residues" evidence="1">
    <location>
        <begin position="24"/>
        <end position="38"/>
    </location>
</feature>
<organism evidence="2 3">
    <name type="scientific">Pinctada imbricata</name>
    <name type="common">Atlantic pearl-oyster</name>
    <name type="synonym">Pinctada martensii</name>
    <dbReference type="NCBI Taxonomy" id="66713"/>
    <lineage>
        <taxon>Eukaryota</taxon>
        <taxon>Metazoa</taxon>
        <taxon>Spiralia</taxon>
        <taxon>Lophotrochozoa</taxon>
        <taxon>Mollusca</taxon>
        <taxon>Bivalvia</taxon>
        <taxon>Autobranchia</taxon>
        <taxon>Pteriomorphia</taxon>
        <taxon>Pterioida</taxon>
        <taxon>Pterioidea</taxon>
        <taxon>Pteriidae</taxon>
        <taxon>Pinctada</taxon>
    </lineage>
</organism>
<feature type="region of interest" description="Disordered" evidence="1">
    <location>
        <begin position="1"/>
        <end position="138"/>
    </location>
</feature>
<keyword evidence="3" id="KW-1185">Reference proteome</keyword>
<proteinExistence type="predicted"/>
<protein>
    <submittedName>
        <fullName evidence="2">Uncharacterized protein</fullName>
    </submittedName>
</protein>
<dbReference type="Proteomes" id="UP001186944">
    <property type="component" value="Unassembled WGS sequence"/>
</dbReference>
<feature type="compositionally biased region" description="Basic and acidic residues" evidence="1">
    <location>
        <begin position="196"/>
        <end position="210"/>
    </location>
</feature>
<feature type="compositionally biased region" description="Basic and acidic residues" evidence="1">
    <location>
        <begin position="39"/>
        <end position="55"/>
    </location>
</feature>
<dbReference type="EMBL" id="VSWD01000008">
    <property type="protein sequence ID" value="KAK3095398.1"/>
    <property type="molecule type" value="Genomic_DNA"/>
</dbReference>
<sequence length="210" mass="23309">MPSQQSESPQKFSYAFIAKKKPVPQTSISEPVNVSKPDSAQDKHKNPTVEKEKSSRKNRRSKSNKENVENKPASKHQPISGPSDQSQADDKKENMEDEEGEGKKKRKRKRKRKKKRKDGDESDGGAMKDSTPQKEVELHFEDEEEFPDLMASTASGSNKTGGASIPLLSYSAMLKSSSLQKVPSPDVSETVVSPQEEIKEVTEEGGKYNS</sequence>
<gene>
    <name evidence="2" type="ORF">FSP39_014182</name>
</gene>
<feature type="region of interest" description="Disordered" evidence="1">
    <location>
        <begin position="178"/>
        <end position="210"/>
    </location>
</feature>
<reference evidence="2" key="1">
    <citation type="submission" date="2019-08" db="EMBL/GenBank/DDBJ databases">
        <title>The improved chromosome-level genome for the pearl oyster Pinctada fucata martensii using PacBio sequencing and Hi-C.</title>
        <authorList>
            <person name="Zheng Z."/>
        </authorList>
    </citation>
    <scope>NUCLEOTIDE SEQUENCE</scope>
    <source>
        <strain evidence="2">ZZ-2019</strain>
        <tissue evidence="2">Adductor muscle</tissue>
    </source>
</reference>
<comment type="caution">
    <text evidence="2">The sequence shown here is derived from an EMBL/GenBank/DDBJ whole genome shotgun (WGS) entry which is preliminary data.</text>
</comment>
<name>A0AA88Y0J0_PINIB</name>
<accession>A0AA88Y0J0</accession>
<evidence type="ECO:0000313" key="2">
    <source>
        <dbReference type="EMBL" id="KAK3095398.1"/>
    </source>
</evidence>
<feature type="compositionally biased region" description="Polar residues" evidence="1">
    <location>
        <begin position="1"/>
        <end position="11"/>
    </location>
</feature>
<evidence type="ECO:0000256" key="1">
    <source>
        <dbReference type="SAM" id="MobiDB-lite"/>
    </source>
</evidence>
<feature type="compositionally biased region" description="Basic residues" evidence="1">
    <location>
        <begin position="103"/>
        <end position="116"/>
    </location>
</feature>
<dbReference type="AlphaFoldDB" id="A0AA88Y0J0"/>